<dbReference type="SUPFAM" id="SSF50182">
    <property type="entry name" value="Sm-like ribonucleoproteins"/>
    <property type="match status" value="1"/>
</dbReference>
<dbReference type="eggNOG" id="KOG1782">
    <property type="taxonomic scope" value="Eukaryota"/>
</dbReference>
<dbReference type="InterPro" id="IPR001163">
    <property type="entry name" value="Sm_dom_euk/arc"/>
</dbReference>
<dbReference type="InterPro" id="IPR034104">
    <property type="entry name" value="Lsm1"/>
</dbReference>
<protein>
    <recommendedName>
        <fullName evidence="6">U6 snRNA-associated Sm-like protein LSm1</fullName>
    </recommendedName>
</protein>
<evidence type="ECO:0000259" key="7">
    <source>
        <dbReference type="PROSITE" id="PS52002"/>
    </source>
</evidence>
<comment type="similarity">
    <text evidence="1 6">Belongs to the snRNP Sm proteins family.</text>
</comment>
<dbReference type="InterPro" id="IPR044642">
    <property type="entry name" value="PTHR15588"/>
</dbReference>
<dbReference type="GO" id="GO:0000290">
    <property type="term" value="P:deadenylation-dependent decapping of nuclear-transcribed mRNA"/>
    <property type="evidence" value="ECO:0007669"/>
    <property type="project" value="TreeGrafter"/>
</dbReference>
<accession>A0A1D8N527</accession>
<reference evidence="8 10" key="1">
    <citation type="journal article" date="2016" name="PLoS ONE">
        <title>Sequence Assembly of Yarrowia lipolytica Strain W29/CLIB89 Shows Transposable Element Diversity.</title>
        <authorList>
            <person name="Magnan C."/>
            <person name="Yu J."/>
            <person name="Chang I."/>
            <person name="Jahn E."/>
            <person name="Kanomata Y."/>
            <person name="Wu J."/>
            <person name="Zeller M."/>
            <person name="Oakes M."/>
            <person name="Baldi P."/>
            <person name="Sandmeyer S."/>
        </authorList>
    </citation>
    <scope>NUCLEOTIDE SEQUENCE [LARGE SCALE GENOMIC DNA]</scope>
    <source>
        <strain evidence="8">CLIB89</strain>
        <strain evidence="10">CLIB89(W29)</strain>
    </source>
</reference>
<evidence type="ECO:0000256" key="5">
    <source>
        <dbReference type="ARBA" id="ARBA00023274"/>
    </source>
</evidence>
<dbReference type="GeneID" id="2906164"/>
<dbReference type="GO" id="GO:1990904">
    <property type="term" value="C:ribonucleoprotein complex"/>
    <property type="evidence" value="ECO:0007669"/>
    <property type="project" value="UniProtKB-KW"/>
</dbReference>
<dbReference type="Pfam" id="PF01423">
    <property type="entry name" value="LSM"/>
    <property type="match status" value="1"/>
</dbReference>
<comment type="subcellular location">
    <subcellularLocation>
        <location evidence="6">Cytoplasm</location>
    </subcellularLocation>
    <subcellularLocation>
        <location evidence="6">Cytoplasm</location>
        <location evidence="6">P-body</location>
    </subcellularLocation>
</comment>
<dbReference type="VEuPathDB" id="FungiDB:YALI0_A16775g"/>
<dbReference type="GO" id="GO:1990726">
    <property type="term" value="C:Lsm1-7-Pat1 complex"/>
    <property type="evidence" value="ECO:0007669"/>
    <property type="project" value="TreeGrafter"/>
</dbReference>
<evidence type="ECO:0000256" key="6">
    <source>
        <dbReference type="RuleBase" id="RU365047"/>
    </source>
</evidence>
<evidence type="ECO:0000256" key="2">
    <source>
        <dbReference type="ARBA" id="ARBA00022490"/>
    </source>
</evidence>
<gene>
    <name evidence="6" type="primary">LSM1</name>
    <name evidence="9" type="ORF">B0I71DRAFT_132360</name>
    <name evidence="8" type="ORF">YALI1_A16745g</name>
</gene>
<reference evidence="9 11" key="2">
    <citation type="submission" date="2018-07" db="EMBL/GenBank/DDBJ databases">
        <title>Draft Genome Assemblies for Five Robust Yarrowia lipolytica Strains Exhibiting High Lipid Production and Pentose Sugar Utilization and Sugar Alcohol Secretion from Undetoxified Lignocellulosic Biomass Hydrolysates.</title>
        <authorList>
            <consortium name="DOE Joint Genome Institute"/>
            <person name="Walker C."/>
            <person name="Ryu S."/>
            <person name="Na H."/>
            <person name="Zane M."/>
            <person name="LaButti K."/>
            <person name="Lipzen A."/>
            <person name="Haridas S."/>
            <person name="Barry K."/>
            <person name="Grigoriev I.V."/>
            <person name="Quarterman J."/>
            <person name="Slininger P."/>
            <person name="Dien B."/>
            <person name="Trinh C.T."/>
        </authorList>
    </citation>
    <scope>NUCLEOTIDE SEQUENCE [LARGE SCALE GENOMIC DNA]</scope>
    <source>
        <strain evidence="9 11">YB392</strain>
    </source>
</reference>
<dbReference type="PANTHER" id="PTHR15588:SF8">
    <property type="entry name" value="U6 SNRNA-ASSOCIATED SM-LIKE PROTEIN LSM1"/>
    <property type="match status" value="1"/>
</dbReference>
<keyword evidence="3 6" id="KW-0507">mRNA processing</keyword>
<evidence type="ECO:0000313" key="10">
    <source>
        <dbReference type="Proteomes" id="UP000182444"/>
    </source>
</evidence>
<proteinExistence type="inferred from homology"/>
<dbReference type="PANTHER" id="PTHR15588">
    <property type="entry name" value="LSM1"/>
    <property type="match status" value="1"/>
</dbReference>
<dbReference type="InterPro" id="IPR047575">
    <property type="entry name" value="Sm"/>
</dbReference>
<dbReference type="Gene3D" id="2.30.30.100">
    <property type="match status" value="1"/>
</dbReference>
<dbReference type="CDD" id="cd01728">
    <property type="entry name" value="LSm1"/>
    <property type="match status" value="1"/>
</dbReference>
<evidence type="ECO:0000313" key="11">
    <source>
        <dbReference type="Proteomes" id="UP000256601"/>
    </source>
</evidence>
<dbReference type="Proteomes" id="UP000256601">
    <property type="component" value="Unassembled WGS sequence"/>
</dbReference>
<sequence length="144" mass="16306">METREDGLLPSQAFTTAAALLPVIDRKVVVTLRGGRKFFGILRSFDQFANLVLQDTYEKYFAVPEKVYGEEYRGTYIIRGENVELMGEVNLDEDLAAIDYEEKNGVTVNGYKKVEFAEAKKLALKTMQKEAKEIKAKNELLMGI</sequence>
<dbReference type="GO" id="GO:0003729">
    <property type="term" value="F:mRNA binding"/>
    <property type="evidence" value="ECO:0007669"/>
    <property type="project" value="TreeGrafter"/>
</dbReference>
<feature type="domain" description="Sm" evidence="7">
    <location>
        <begin position="15"/>
        <end position="92"/>
    </location>
</feature>
<dbReference type="GO" id="GO:0006397">
    <property type="term" value="P:mRNA processing"/>
    <property type="evidence" value="ECO:0007669"/>
    <property type="project" value="UniProtKB-UniRule"/>
</dbReference>
<dbReference type="SMART" id="SM00651">
    <property type="entry name" value="Sm"/>
    <property type="match status" value="1"/>
</dbReference>
<evidence type="ECO:0000256" key="3">
    <source>
        <dbReference type="ARBA" id="ARBA00022664"/>
    </source>
</evidence>
<keyword evidence="2 6" id="KW-0963">Cytoplasm</keyword>
<dbReference type="EMBL" id="CP017553">
    <property type="protein sequence ID" value="AOW00738.1"/>
    <property type="molecule type" value="Genomic_DNA"/>
</dbReference>
<dbReference type="VEuPathDB" id="FungiDB:YALI1_A16745g"/>
<evidence type="ECO:0000256" key="4">
    <source>
        <dbReference type="ARBA" id="ARBA00022884"/>
    </source>
</evidence>
<keyword evidence="4 6" id="KW-0694">RNA-binding</keyword>
<comment type="function">
    <text evidence="6">Component of the cytoplasmic LSM1-LSM7 complex which is involved in mRNA degradation.</text>
</comment>
<evidence type="ECO:0000256" key="1">
    <source>
        <dbReference type="ARBA" id="ARBA00006850"/>
    </source>
</evidence>
<dbReference type="AlphaFoldDB" id="A0A1D8N527"/>
<dbReference type="Proteomes" id="UP000182444">
    <property type="component" value="Chromosome 1A"/>
</dbReference>
<dbReference type="InterPro" id="IPR010920">
    <property type="entry name" value="LSM_dom_sf"/>
</dbReference>
<name>A0A1D8N527_YARLL</name>
<dbReference type="KEGG" id="yli:2906164"/>
<keyword evidence="5 6" id="KW-0687">Ribonucleoprotein</keyword>
<organism evidence="8 10">
    <name type="scientific">Yarrowia lipolytica</name>
    <name type="common">Candida lipolytica</name>
    <dbReference type="NCBI Taxonomy" id="4952"/>
    <lineage>
        <taxon>Eukaryota</taxon>
        <taxon>Fungi</taxon>
        <taxon>Dikarya</taxon>
        <taxon>Ascomycota</taxon>
        <taxon>Saccharomycotina</taxon>
        <taxon>Dipodascomycetes</taxon>
        <taxon>Dipodascales</taxon>
        <taxon>Dipodascales incertae sedis</taxon>
        <taxon>Yarrowia</taxon>
    </lineage>
</organism>
<dbReference type="OMA" id="IVERHTI"/>
<dbReference type="PROSITE" id="PS52002">
    <property type="entry name" value="SM"/>
    <property type="match status" value="1"/>
</dbReference>
<dbReference type="GO" id="GO:0000932">
    <property type="term" value="C:P-body"/>
    <property type="evidence" value="ECO:0007669"/>
    <property type="project" value="UniProtKB-SubCell"/>
</dbReference>
<evidence type="ECO:0000313" key="8">
    <source>
        <dbReference type="EMBL" id="AOW00738.1"/>
    </source>
</evidence>
<comment type="subunit">
    <text evidence="6">Component of the heptameric LSM1-LSM7 complex that forms a seven-membered ring structure with a donut shape.</text>
</comment>
<evidence type="ECO:0000313" key="9">
    <source>
        <dbReference type="EMBL" id="RDW25552.1"/>
    </source>
</evidence>
<dbReference type="EMBL" id="KZ858999">
    <property type="protein sequence ID" value="RDW25552.1"/>
    <property type="molecule type" value="Genomic_DNA"/>
</dbReference>